<evidence type="ECO:0000313" key="1">
    <source>
        <dbReference type="EMBL" id="GLQ95535.1"/>
    </source>
</evidence>
<keyword evidence="2" id="KW-1185">Reference proteome</keyword>
<comment type="caution">
    <text evidence="1">The sequence shown here is derived from an EMBL/GenBank/DDBJ whole genome shotgun (WGS) entry which is preliminary data.</text>
</comment>
<name>A0ABQ5XYN4_9GAMM</name>
<evidence type="ECO:0000313" key="2">
    <source>
        <dbReference type="Proteomes" id="UP001156670"/>
    </source>
</evidence>
<reference evidence="2" key="1">
    <citation type="journal article" date="2019" name="Int. J. Syst. Evol. Microbiol.">
        <title>The Global Catalogue of Microorganisms (GCM) 10K type strain sequencing project: providing services to taxonomists for standard genome sequencing and annotation.</title>
        <authorList>
            <consortium name="The Broad Institute Genomics Platform"/>
            <consortium name="The Broad Institute Genome Sequencing Center for Infectious Disease"/>
            <person name="Wu L."/>
            <person name="Ma J."/>
        </authorList>
    </citation>
    <scope>NUCLEOTIDE SEQUENCE [LARGE SCALE GENOMIC DNA]</scope>
    <source>
        <strain evidence="2">NBRC 111980</strain>
    </source>
</reference>
<dbReference type="Proteomes" id="UP001156670">
    <property type="component" value="Unassembled WGS sequence"/>
</dbReference>
<proteinExistence type="predicted"/>
<protein>
    <submittedName>
        <fullName evidence="1">Uncharacterized protein</fullName>
    </submittedName>
</protein>
<accession>A0ABQ5XYN4</accession>
<gene>
    <name evidence="1" type="ORF">GCM10007901_44910</name>
</gene>
<organism evidence="1 2">
    <name type="scientific">Dyella acidisoli</name>
    <dbReference type="NCBI Taxonomy" id="1867834"/>
    <lineage>
        <taxon>Bacteria</taxon>
        <taxon>Pseudomonadati</taxon>
        <taxon>Pseudomonadota</taxon>
        <taxon>Gammaproteobacteria</taxon>
        <taxon>Lysobacterales</taxon>
        <taxon>Rhodanobacteraceae</taxon>
        <taxon>Dyella</taxon>
    </lineage>
</organism>
<dbReference type="EMBL" id="BSOB01000063">
    <property type="protein sequence ID" value="GLQ95535.1"/>
    <property type="molecule type" value="Genomic_DNA"/>
</dbReference>
<sequence>MPCDSKPGDVADVCANPEFGIDTKSPTGAELFDVRIESNFHRINAIVADVSGENILAHRMDVSSQHFVLSDCRRFASDTG</sequence>